<dbReference type="SUPFAM" id="SSF51430">
    <property type="entry name" value="NAD(P)-linked oxidoreductase"/>
    <property type="match status" value="1"/>
</dbReference>
<keyword evidence="2" id="KW-1185">Reference proteome</keyword>
<accession>A0ABM1GFT5</accession>
<proteinExistence type="predicted"/>
<dbReference type="InterPro" id="IPR023210">
    <property type="entry name" value="NADP_OxRdtase_dom"/>
</dbReference>
<feature type="domain" description="NADP-dependent oxidoreductase" evidence="1">
    <location>
        <begin position="21"/>
        <end position="189"/>
    </location>
</feature>
<dbReference type="PROSITE" id="PS00798">
    <property type="entry name" value="ALDOKETO_REDUCTASE_1"/>
    <property type="match status" value="1"/>
</dbReference>
<dbReference type="InterPro" id="IPR020471">
    <property type="entry name" value="AKR"/>
</dbReference>
<sequence>MEEIMHVPEVVLNSGYKMPLLGMGTAAYPRPKDDLTSILVDAIETGYRHFDTAELYGSEEAVGRAVAEAIERGIIKSRQQVFITSKLWCTQAHPQFVLPALKNTLGKLGLEYVDLYLIHWPVSMKPGPVDMLKFKKEDIVPFDMKRVWKAMEECCMLGLAKSIGVSNFSCTKLSQLLQMANIPPAVNQVALRWIYEQGASVIVKSFNKERMKQNLEIFDWELSNEDNFKIQDIPQKKGYNGEDFTHPNGPYKSVDEIWDGEI</sequence>
<dbReference type="Gene3D" id="3.20.20.100">
    <property type="entry name" value="NADP-dependent oxidoreductase domain"/>
    <property type="match status" value="2"/>
</dbReference>
<dbReference type="PROSITE" id="PS00063">
    <property type="entry name" value="ALDOKETO_REDUCTASE_3"/>
    <property type="match status" value="1"/>
</dbReference>
<evidence type="ECO:0000313" key="2">
    <source>
        <dbReference type="Proteomes" id="UP000694930"/>
    </source>
</evidence>
<dbReference type="InterPro" id="IPR018170">
    <property type="entry name" value="Aldo/ket_reductase_CS"/>
</dbReference>
<dbReference type="GeneID" id="107014903"/>
<evidence type="ECO:0000313" key="3">
    <source>
        <dbReference type="RefSeq" id="XP_015070508.1"/>
    </source>
</evidence>
<dbReference type="Proteomes" id="UP000694930">
    <property type="component" value="Chromosome 3"/>
</dbReference>
<dbReference type="PIRSF" id="PIRSF000097">
    <property type="entry name" value="AKR"/>
    <property type="match status" value="1"/>
</dbReference>
<dbReference type="PANTHER" id="PTHR11732">
    <property type="entry name" value="ALDO/KETO REDUCTASE"/>
    <property type="match status" value="1"/>
</dbReference>
<dbReference type="Pfam" id="PF00248">
    <property type="entry name" value="Aldo_ket_red"/>
    <property type="match status" value="1"/>
</dbReference>
<reference evidence="3" key="2">
    <citation type="submission" date="2025-08" db="UniProtKB">
        <authorList>
            <consortium name="RefSeq"/>
        </authorList>
    </citation>
    <scope>IDENTIFICATION</scope>
</reference>
<name>A0ABM1GFT5_SOLPN</name>
<dbReference type="PROSITE" id="PS00062">
    <property type="entry name" value="ALDOKETO_REDUCTASE_2"/>
    <property type="match status" value="1"/>
</dbReference>
<organism evidence="2 3">
    <name type="scientific">Solanum pennellii</name>
    <name type="common">Tomato</name>
    <name type="synonym">Lycopersicon pennellii</name>
    <dbReference type="NCBI Taxonomy" id="28526"/>
    <lineage>
        <taxon>Eukaryota</taxon>
        <taxon>Viridiplantae</taxon>
        <taxon>Streptophyta</taxon>
        <taxon>Embryophyta</taxon>
        <taxon>Tracheophyta</taxon>
        <taxon>Spermatophyta</taxon>
        <taxon>Magnoliopsida</taxon>
        <taxon>eudicotyledons</taxon>
        <taxon>Gunneridae</taxon>
        <taxon>Pentapetalae</taxon>
        <taxon>asterids</taxon>
        <taxon>lamiids</taxon>
        <taxon>Solanales</taxon>
        <taxon>Solanaceae</taxon>
        <taxon>Solanoideae</taxon>
        <taxon>Solaneae</taxon>
        <taxon>Solanum</taxon>
        <taxon>Solanum subgen. Lycopersicon</taxon>
    </lineage>
</organism>
<reference evidence="2" key="1">
    <citation type="journal article" date="2014" name="Nat. Genet.">
        <title>The genome of the stress-tolerant wild tomato species Solanum pennellii.</title>
        <authorList>
            <person name="Bolger A."/>
            <person name="Scossa F."/>
            <person name="Bolger M.E."/>
            <person name="Lanz C."/>
            <person name="Maumus F."/>
            <person name="Tohge T."/>
            <person name="Quesneville H."/>
            <person name="Alseekh S."/>
            <person name="Sorensen I."/>
            <person name="Lichtenstein G."/>
            <person name="Fich E.A."/>
            <person name="Conte M."/>
            <person name="Keller H."/>
            <person name="Schneeberger K."/>
            <person name="Schwacke R."/>
            <person name="Ofner I."/>
            <person name="Vrebalov J."/>
            <person name="Xu Y."/>
            <person name="Osorio S."/>
            <person name="Aflitos S.A."/>
            <person name="Schijlen E."/>
            <person name="Jimenez-Gomez J.M."/>
            <person name="Ryngajllo M."/>
            <person name="Kimura S."/>
            <person name="Kumar R."/>
            <person name="Koenig D."/>
            <person name="Headland L.R."/>
            <person name="Maloof J.N."/>
            <person name="Sinha N."/>
            <person name="van Ham R.C."/>
            <person name="Lankhorst R.K."/>
            <person name="Mao L."/>
            <person name="Vogel A."/>
            <person name="Arsova B."/>
            <person name="Panstruga R."/>
            <person name="Fei Z."/>
            <person name="Rose J.K."/>
            <person name="Zamir D."/>
            <person name="Carrari F."/>
            <person name="Giovannoni J.J."/>
            <person name="Weigel D."/>
            <person name="Usadel B."/>
            <person name="Fernie A.R."/>
        </authorList>
    </citation>
    <scope>NUCLEOTIDE SEQUENCE [LARGE SCALE GENOMIC DNA]</scope>
    <source>
        <strain evidence="2">cv. LA0716</strain>
    </source>
</reference>
<dbReference type="InterPro" id="IPR036812">
    <property type="entry name" value="NAD(P)_OxRdtase_dom_sf"/>
</dbReference>
<dbReference type="RefSeq" id="XP_015070508.1">
    <property type="nucleotide sequence ID" value="XM_015215022.2"/>
</dbReference>
<evidence type="ECO:0000259" key="1">
    <source>
        <dbReference type="Pfam" id="PF00248"/>
    </source>
</evidence>
<gene>
    <name evidence="3" type="primary">LOC107014903</name>
</gene>
<protein>
    <submittedName>
        <fullName evidence="3">NADPH-dependent codeinone reductase 1-4-like isoform X2</fullName>
    </submittedName>
</protein>
<dbReference type="PRINTS" id="PR00069">
    <property type="entry name" value="ALDKETRDTASE"/>
</dbReference>